<protein>
    <submittedName>
        <fullName evidence="3">BTB/POZ domain-containing protein</fullName>
    </submittedName>
</protein>
<dbReference type="InterPro" id="IPR011333">
    <property type="entry name" value="SKP1/BTB/POZ_sf"/>
</dbReference>
<dbReference type="EMBL" id="QGNW01002574">
    <property type="protein sequence ID" value="RVW17749.1"/>
    <property type="molecule type" value="Genomic_DNA"/>
</dbReference>
<sequence length="352" mass="40364">MGDSKVETISRLAQWRIDNFGPCSFKKSDPFKVGIWNWHLSIEKNRYMYIRLFPEPSRASKEQPPIARFVLRVSNSAASRRPYISPIHERLLRTSDDFVWPVDSTFHGRFVIDVEFLDLKICPLNEGASSEIYSREGHISLKSKWLCAKTQGGEASSIWPSDGVMQSLAAQSTLRCLSRMLNEAIHADVTINTADGTLRAHKAILSASSPVFQSMFLHNLKEKSSSTIDIEDLSLESCMALLSYLYGNIKQEDFWKHRLALLGAANKYDITDLKDACEESLLEDINSGNVLERLQEAWLYQLNKLKKGCLMYLLDFGKIYDVREEMNNFFRQADRELMLEMFQEVLTVWKPA</sequence>
<dbReference type="Gene3D" id="3.30.710.10">
    <property type="entry name" value="Potassium Channel Kv1.1, Chain A"/>
    <property type="match status" value="1"/>
</dbReference>
<dbReference type="SUPFAM" id="SSF54695">
    <property type="entry name" value="POZ domain"/>
    <property type="match status" value="1"/>
</dbReference>
<dbReference type="SMR" id="A0A438C3N5"/>
<comment type="caution">
    <text evidence="3">The sequence shown here is derived from an EMBL/GenBank/DDBJ whole genome shotgun (WGS) entry which is preliminary data.</text>
</comment>
<reference evidence="3 5" key="1">
    <citation type="journal article" date="2018" name="PLoS Genet.">
        <title>Population sequencing reveals clonal diversity and ancestral inbreeding in the grapevine cultivar Chardonnay.</title>
        <authorList>
            <person name="Roach M.J."/>
            <person name="Johnson D.L."/>
            <person name="Bohlmann J."/>
            <person name="van Vuuren H.J."/>
            <person name="Jones S.J."/>
            <person name="Pretorius I.S."/>
            <person name="Schmidt S.A."/>
            <person name="Borneman A.R."/>
        </authorList>
    </citation>
    <scope>NUCLEOTIDE SEQUENCE [LARGE SCALE GENOMIC DNA]</scope>
    <source>
        <strain evidence="5">cv. Chardonnay</strain>
        <strain evidence="3">I10V1</strain>
        <tissue evidence="3">Leaf</tissue>
    </source>
</reference>
<evidence type="ECO:0000313" key="3">
    <source>
        <dbReference type="EMBL" id="RVW17749.1"/>
    </source>
</evidence>
<dbReference type="PANTHER" id="PTHR46672:SF1">
    <property type="entry name" value="OS08G0103600 PROTEIN"/>
    <property type="match status" value="1"/>
</dbReference>
<gene>
    <name evidence="3" type="primary">VvCHDh001110_1</name>
    <name evidence="4" type="synonym">VvCHDp000076_0</name>
    <name evidence="4" type="ORF">CK203_012497</name>
    <name evidence="3" type="ORF">CK203_071680</name>
</gene>
<organism evidence="3 5">
    <name type="scientific">Vitis vinifera</name>
    <name type="common">Grape</name>
    <dbReference type="NCBI Taxonomy" id="29760"/>
    <lineage>
        <taxon>Eukaryota</taxon>
        <taxon>Viridiplantae</taxon>
        <taxon>Streptophyta</taxon>
        <taxon>Embryophyta</taxon>
        <taxon>Tracheophyta</taxon>
        <taxon>Spermatophyta</taxon>
        <taxon>Magnoliopsida</taxon>
        <taxon>eudicotyledons</taxon>
        <taxon>Gunneridae</taxon>
        <taxon>Pentapetalae</taxon>
        <taxon>rosids</taxon>
        <taxon>Vitales</taxon>
        <taxon>Vitaceae</taxon>
        <taxon>Viteae</taxon>
        <taxon>Vitis</taxon>
    </lineage>
</organism>
<name>A0A438C3N5_VITVI</name>
<dbReference type="CDD" id="cd18186">
    <property type="entry name" value="BTB_POZ_ZBTB_KLHL-like"/>
    <property type="match status" value="1"/>
</dbReference>
<dbReference type="PROSITE" id="PS50097">
    <property type="entry name" value="BTB"/>
    <property type="match status" value="1"/>
</dbReference>
<dbReference type="AlphaFoldDB" id="A0A438C3N5"/>
<dbReference type="Proteomes" id="UP000288805">
    <property type="component" value="Unassembled WGS sequence"/>
</dbReference>
<dbReference type="InterPro" id="IPR000210">
    <property type="entry name" value="BTB/POZ_dom"/>
</dbReference>
<dbReference type="InterPro" id="IPR044714">
    <property type="entry name" value="AtSIBP1-like"/>
</dbReference>
<feature type="domain" description="BTB" evidence="2">
    <location>
        <begin position="187"/>
        <end position="246"/>
    </location>
</feature>
<evidence type="ECO:0000259" key="2">
    <source>
        <dbReference type="PROSITE" id="PS50097"/>
    </source>
</evidence>
<proteinExistence type="predicted"/>
<dbReference type="PANTHER" id="PTHR46672">
    <property type="entry name" value="OS08G0495500 PROTEIN-RELATED"/>
    <property type="match status" value="1"/>
</dbReference>
<dbReference type="Pfam" id="PF00651">
    <property type="entry name" value="BTB"/>
    <property type="match status" value="1"/>
</dbReference>
<evidence type="ECO:0000313" key="4">
    <source>
        <dbReference type="EMBL" id="RVX22650.1"/>
    </source>
</evidence>
<accession>A0A438C3N5</accession>
<evidence type="ECO:0000313" key="5">
    <source>
        <dbReference type="Proteomes" id="UP000288805"/>
    </source>
</evidence>
<comment type="pathway">
    <text evidence="1">Protein modification; protein ubiquitination.</text>
</comment>
<dbReference type="SMART" id="SM00225">
    <property type="entry name" value="BTB"/>
    <property type="match status" value="1"/>
</dbReference>
<evidence type="ECO:0000256" key="1">
    <source>
        <dbReference type="ARBA" id="ARBA00004906"/>
    </source>
</evidence>
<dbReference type="EMBL" id="QGNW01000003">
    <property type="protein sequence ID" value="RVX22650.1"/>
    <property type="molecule type" value="Genomic_DNA"/>
</dbReference>
<dbReference type="OrthoDB" id="6359816at2759"/>